<dbReference type="PANTHER" id="PTHR39069">
    <property type="entry name" value="ECDYSONE-INDUCIBLE GENE E1, ISOFORM A"/>
    <property type="match status" value="1"/>
</dbReference>
<evidence type="ECO:0000313" key="2">
    <source>
        <dbReference type="EMBL" id="CAD5125523.1"/>
    </source>
</evidence>
<accession>A0A7I8WBK8</accession>
<dbReference type="Proteomes" id="UP000549394">
    <property type="component" value="Unassembled WGS sequence"/>
</dbReference>
<sequence length="531" mass="59740">MIKLIILFLIYYSPYLNASSQFKIYGDLCESDRNCTKESSVCLKLAQDEARQCKIGYCACANGYYMSEEECKKQSGYLLFSKYVLSYFVKIYLESYNENCDKDIACARNLVCVNNKCACRDLFERDPSNPSSCVLKENEKKALGESCLASVQCVKNGLKHAACFIFQCKCAVSYTTVGDKCIEQKYDDNCKDGTISEKCKGLGDTNMMCTANDICKCKDGYERKRNGCFKIGSIYDRDVGESCSIHDIGNINRVAMCKEDSVCQVCSHKPTSLPKCVRTKSHLGEVCNLQIGCADGSGSCNQYGSDYTNKCKYGVCTCGSFSNQVDDKCYSTKTFNQSCELDNPKNECRKEYHLFCNDSICICDKGYEQNMINMRKCYIKSSQAKRLGEKCKHADECVKGRLRNATCKDGRCVCKAQYTTHGFRCIKQEHGQSCKHGREGEKCRGTLDKNLLSVFNRTFSQSCTAKPKGRSKPVQICKSGLLCQKCNYSPLRPRCVRTDESISSYSENLKAAASDTLNIFQIGMIYYFIFI</sequence>
<protein>
    <submittedName>
        <fullName evidence="2">DgyrCDS13730</fullName>
    </submittedName>
</protein>
<proteinExistence type="predicted"/>
<keyword evidence="1" id="KW-0732">Signal</keyword>
<reference evidence="2 3" key="1">
    <citation type="submission" date="2020-08" db="EMBL/GenBank/DDBJ databases">
        <authorList>
            <person name="Hejnol A."/>
        </authorList>
    </citation>
    <scope>NUCLEOTIDE SEQUENCE [LARGE SCALE GENOMIC DNA]</scope>
</reference>
<feature type="chain" id="PRO_5029787623" evidence="1">
    <location>
        <begin position="19"/>
        <end position="531"/>
    </location>
</feature>
<feature type="signal peptide" evidence="1">
    <location>
        <begin position="1"/>
        <end position="18"/>
    </location>
</feature>
<dbReference type="OrthoDB" id="5912242at2759"/>
<evidence type="ECO:0000256" key="1">
    <source>
        <dbReference type="SAM" id="SignalP"/>
    </source>
</evidence>
<dbReference type="AlphaFoldDB" id="A0A7I8WBK8"/>
<evidence type="ECO:0000313" key="3">
    <source>
        <dbReference type="Proteomes" id="UP000549394"/>
    </source>
</evidence>
<dbReference type="PANTHER" id="PTHR39069:SF8">
    <property type="entry name" value="FI17111P1"/>
    <property type="match status" value="1"/>
</dbReference>
<dbReference type="EMBL" id="CAJFCJ010000027">
    <property type="protein sequence ID" value="CAD5125523.1"/>
    <property type="molecule type" value="Genomic_DNA"/>
</dbReference>
<comment type="caution">
    <text evidence="2">The sequence shown here is derived from an EMBL/GenBank/DDBJ whole genome shotgun (WGS) entry which is preliminary data.</text>
</comment>
<keyword evidence="3" id="KW-1185">Reference proteome</keyword>
<name>A0A7I8WBK8_9ANNE</name>
<gene>
    <name evidence="2" type="ORF">DGYR_LOCUS12885</name>
</gene>
<organism evidence="2 3">
    <name type="scientific">Dimorphilus gyrociliatus</name>
    <dbReference type="NCBI Taxonomy" id="2664684"/>
    <lineage>
        <taxon>Eukaryota</taxon>
        <taxon>Metazoa</taxon>
        <taxon>Spiralia</taxon>
        <taxon>Lophotrochozoa</taxon>
        <taxon>Annelida</taxon>
        <taxon>Polychaeta</taxon>
        <taxon>Polychaeta incertae sedis</taxon>
        <taxon>Dinophilidae</taxon>
        <taxon>Dimorphilus</taxon>
    </lineage>
</organism>